<dbReference type="SUPFAM" id="SSF81301">
    <property type="entry name" value="Nucleotidyltransferase"/>
    <property type="match status" value="1"/>
</dbReference>
<organism evidence="2 3">
    <name type="scientific">Photobacterium gaetbulicola</name>
    <dbReference type="NCBI Taxonomy" id="1295392"/>
    <lineage>
        <taxon>Bacteria</taxon>
        <taxon>Pseudomonadati</taxon>
        <taxon>Pseudomonadota</taxon>
        <taxon>Gammaproteobacteria</taxon>
        <taxon>Vibrionales</taxon>
        <taxon>Vibrionaceae</taxon>
        <taxon>Photobacterium</taxon>
    </lineage>
</organism>
<dbReference type="EMBL" id="JWLZ01000180">
    <property type="protein sequence ID" value="KHT62331.1"/>
    <property type="molecule type" value="Genomic_DNA"/>
</dbReference>
<dbReference type="InterPro" id="IPR043519">
    <property type="entry name" value="NT_sf"/>
</dbReference>
<name>A0A0B9GU77_9GAMM</name>
<dbReference type="AlphaFoldDB" id="A0A0B9GU77"/>
<dbReference type="GO" id="GO:0015969">
    <property type="term" value="P:guanosine tetraphosphate metabolic process"/>
    <property type="evidence" value="ECO:0007669"/>
    <property type="project" value="InterPro"/>
</dbReference>
<feature type="chain" id="PRO_5002128022" evidence="1">
    <location>
        <begin position="24"/>
        <end position="261"/>
    </location>
</feature>
<protein>
    <submittedName>
        <fullName evidence="2">Phosphoribosylglycinamide formyltransferase</fullName>
    </submittedName>
</protein>
<proteinExistence type="predicted"/>
<sequence>MDLRSVLRTCFVLFFLTRGSAMATPLMTDYSAQDYEVSPKHSEASKKSFQKSLSGLYSIESWRAADIQQPHLNFEDLYNVAPSAQQELANLMNEVGMMTDTSIVMPDVKSRARAEKKIATELNGDASKITDLARASLVADDIPGLVHAFELISKEATIVSVKNRFKSPTDSGYRDLKLLVKLPESELIAEVQLHLEAISDVKNGEEHKIYEQIQHIERTALSQNRPHNEFEMAQISKLRATSKSLYHDAWQQYLQPASIAV</sequence>
<feature type="signal peptide" evidence="1">
    <location>
        <begin position="1"/>
        <end position="23"/>
    </location>
</feature>
<reference evidence="2 3" key="1">
    <citation type="submission" date="2014-12" db="EMBL/GenBank/DDBJ databases">
        <title>Genome sequencing of Photobacterium gaetbulicola AD005a.</title>
        <authorList>
            <person name="Adrian T.G.S."/>
            <person name="Chan K.G."/>
        </authorList>
    </citation>
    <scope>NUCLEOTIDE SEQUENCE [LARGE SCALE GENOMIC DNA]</scope>
    <source>
        <strain evidence="2 3">AD005a</strain>
    </source>
</reference>
<dbReference type="CDD" id="cd05399">
    <property type="entry name" value="NT_Rel-Spo_like"/>
    <property type="match status" value="1"/>
</dbReference>
<evidence type="ECO:0000256" key="1">
    <source>
        <dbReference type="SAM" id="SignalP"/>
    </source>
</evidence>
<dbReference type="GO" id="GO:0016740">
    <property type="term" value="F:transferase activity"/>
    <property type="evidence" value="ECO:0007669"/>
    <property type="project" value="UniProtKB-KW"/>
</dbReference>
<keyword evidence="2" id="KW-0808">Transferase</keyword>
<accession>A0A0B9GU77</accession>
<gene>
    <name evidence="2" type="ORF">RJ45_18325</name>
</gene>
<dbReference type="Gene3D" id="3.30.460.10">
    <property type="entry name" value="Beta Polymerase, domain 2"/>
    <property type="match status" value="1"/>
</dbReference>
<evidence type="ECO:0000313" key="3">
    <source>
        <dbReference type="Proteomes" id="UP000031278"/>
    </source>
</evidence>
<dbReference type="RefSeq" id="WP_039465708.1">
    <property type="nucleotide sequence ID" value="NZ_JWLZ01000180.1"/>
</dbReference>
<dbReference type="Proteomes" id="UP000031278">
    <property type="component" value="Unassembled WGS sequence"/>
</dbReference>
<keyword evidence="1" id="KW-0732">Signal</keyword>
<dbReference type="InterPro" id="IPR007685">
    <property type="entry name" value="RelA_SpoT"/>
</dbReference>
<comment type="caution">
    <text evidence="2">The sequence shown here is derived from an EMBL/GenBank/DDBJ whole genome shotgun (WGS) entry which is preliminary data.</text>
</comment>
<evidence type="ECO:0000313" key="2">
    <source>
        <dbReference type="EMBL" id="KHT62331.1"/>
    </source>
</evidence>